<dbReference type="InterPro" id="IPR011009">
    <property type="entry name" value="Kinase-like_dom_sf"/>
</dbReference>
<evidence type="ECO:0000313" key="8">
    <source>
        <dbReference type="EMBL" id="CBY01361.1"/>
    </source>
</evidence>
<accession>E5ADS2</accession>
<dbReference type="Pfam" id="PF01636">
    <property type="entry name" value="APH"/>
    <property type="match status" value="1"/>
</dbReference>
<dbReference type="PANTHER" id="PTHR36091">
    <property type="entry name" value="ALTERED INHERITANCE OF MITOCHONDRIA PROTEIN 9, MITOCHONDRIAL"/>
    <property type="match status" value="1"/>
</dbReference>
<keyword evidence="4" id="KW-0809">Transit peptide</keyword>
<keyword evidence="5" id="KW-0496">Mitochondrion</keyword>
<evidence type="ECO:0000313" key="9">
    <source>
        <dbReference type="Proteomes" id="UP000002668"/>
    </source>
</evidence>
<organism evidence="8 9">
    <name type="scientific">Leptosphaeria maculans (strain JN3 / isolate v23.1.3 / race Av1-4-5-6-7-8)</name>
    <name type="common">Blackleg fungus</name>
    <name type="synonym">Phoma lingam</name>
    <dbReference type="NCBI Taxonomy" id="985895"/>
    <lineage>
        <taxon>Eukaryota</taxon>
        <taxon>Fungi</taxon>
        <taxon>Dikarya</taxon>
        <taxon>Ascomycota</taxon>
        <taxon>Pezizomycotina</taxon>
        <taxon>Dothideomycetes</taxon>
        <taxon>Pleosporomycetidae</taxon>
        <taxon>Pleosporales</taxon>
        <taxon>Pleosporineae</taxon>
        <taxon>Leptosphaeriaceae</taxon>
        <taxon>Plenodomus</taxon>
        <taxon>Plenodomus lingam/Leptosphaeria maculans species complex</taxon>
    </lineage>
</organism>
<dbReference type="InterPro" id="IPR051035">
    <property type="entry name" value="Mito_inheritance_9"/>
</dbReference>
<name>E5ADS2_LEPMJ</name>
<dbReference type="InParanoid" id="E5ADS2"/>
<keyword evidence="9" id="KW-1185">Reference proteome</keyword>
<dbReference type="Proteomes" id="UP000002668">
    <property type="component" value="Genome"/>
</dbReference>
<dbReference type="EMBL" id="FP929139">
    <property type="protein sequence ID" value="CBY01361.1"/>
    <property type="molecule type" value="Genomic_DNA"/>
</dbReference>
<dbReference type="STRING" id="985895.E5ADS2"/>
<proteinExistence type="inferred from homology"/>
<dbReference type="Gene3D" id="3.90.1200.10">
    <property type="match status" value="1"/>
</dbReference>
<dbReference type="OrthoDB" id="2831558at2759"/>
<dbReference type="HOGENOM" id="CLU_019189_3_0_1"/>
<evidence type="ECO:0000256" key="1">
    <source>
        <dbReference type="ARBA" id="ARBA00004173"/>
    </source>
</evidence>
<dbReference type="OMA" id="RLFHYCF"/>
<gene>
    <name evidence="8" type="ORF">LEMA_P001480.1</name>
</gene>
<dbReference type="GO" id="GO:0005739">
    <property type="term" value="C:mitochondrion"/>
    <property type="evidence" value="ECO:0007669"/>
    <property type="project" value="UniProtKB-SubCell"/>
</dbReference>
<reference evidence="9" key="1">
    <citation type="journal article" date="2011" name="Nat. Commun.">
        <title>Effector diversification within compartments of the Leptosphaeria maculans genome affected by Repeat-Induced Point mutations.</title>
        <authorList>
            <person name="Rouxel T."/>
            <person name="Grandaubert J."/>
            <person name="Hane J.K."/>
            <person name="Hoede C."/>
            <person name="van de Wouw A.P."/>
            <person name="Couloux A."/>
            <person name="Dominguez V."/>
            <person name="Anthouard V."/>
            <person name="Bally P."/>
            <person name="Bourras S."/>
            <person name="Cozijnsen A.J."/>
            <person name="Ciuffetti L.M."/>
            <person name="Degrave A."/>
            <person name="Dilmaghani A."/>
            <person name="Duret L."/>
            <person name="Fudal I."/>
            <person name="Goodwin S.B."/>
            <person name="Gout L."/>
            <person name="Glaser N."/>
            <person name="Linglin J."/>
            <person name="Kema G.H.J."/>
            <person name="Lapalu N."/>
            <person name="Lawrence C.B."/>
            <person name="May K."/>
            <person name="Meyer M."/>
            <person name="Ollivier B."/>
            <person name="Poulain J."/>
            <person name="Schoch C.L."/>
            <person name="Simon A."/>
            <person name="Spatafora J.W."/>
            <person name="Stachowiak A."/>
            <person name="Turgeon B.G."/>
            <person name="Tyler B.M."/>
            <person name="Vincent D."/>
            <person name="Weissenbach J."/>
            <person name="Amselem J."/>
            <person name="Quesneville H."/>
            <person name="Oliver R.P."/>
            <person name="Wincker P."/>
            <person name="Balesdent M.-H."/>
            <person name="Howlett B.J."/>
        </authorList>
    </citation>
    <scope>NUCLEOTIDE SEQUENCE [LARGE SCALE GENOMIC DNA]</scope>
    <source>
        <strain evidence="9">JN3 / isolate v23.1.3 / race Av1-4-5-6-7-8</strain>
    </source>
</reference>
<dbReference type="eggNOG" id="ENOG502SIYK">
    <property type="taxonomic scope" value="Eukaryota"/>
</dbReference>
<dbReference type="AlphaFoldDB" id="E5ADS2"/>
<dbReference type="SUPFAM" id="SSF56112">
    <property type="entry name" value="Protein kinase-like (PK-like)"/>
    <property type="match status" value="1"/>
</dbReference>
<comment type="subcellular location">
    <subcellularLocation>
        <location evidence="1">Mitochondrion</location>
    </subcellularLocation>
</comment>
<dbReference type="InterPro" id="IPR002575">
    <property type="entry name" value="Aminoglycoside_PTrfase"/>
</dbReference>
<evidence type="ECO:0000256" key="3">
    <source>
        <dbReference type="ARBA" id="ARBA00016197"/>
    </source>
</evidence>
<evidence type="ECO:0000256" key="2">
    <source>
        <dbReference type="ARBA" id="ARBA00005543"/>
    </source>
</evidence>
<evidence type="ECO:0000259" key="7">
    <source>
        <dbReference type="Pfam" id="PF01636"/>
    </source>
</evidence>
<sequence length="523" mass="59480">MLKQFRRLLRPTRISRHDLATTTSRALHVPALAETKQRFGHELNPQIYTTGRWLNNDLLHRDARRVDFDFAALCARAVKVCTGATKVVRYEKKRRRSALSHRRSTTIDHELRSGYFGLQYDGRSPPTPNPQLTLIVRSFTEIPVHKVLDWSDDDSSIGTEYIIMEHAAGIQLHEKWPSMSPHQHMLCVKNVSFLMAEMAKLPFPVYGSLYFADAPIKQSLKSVFVEGFCIGPHCGPQYWDCNAGETRFYQRKPPNRGPWPDLEPYCSGLIDAGVSRVPNDHDSQADILPYRGSIKEHLRLLESSSRVIQELAQSSLIKNVAIPTLLHPDIHTRNVFVSEEDPSQVTAIIDWQSTSIEPAFVYANHTPDFVEDPAADIRILEKLMQAEAPHIEAMDETLLRLFRYCDTSWRDGAAALRQELIDISQGWIELGLPGSCPYQPTPEELREHEEQLEDFETAQQLKLFLKRALDAESDGWVPADQWAAKIAENRKLFGEFLESVKDAGGSEERARALWPFGESSNSQ</sequence>
<dbReference type="VEuPathDB" id="FungiDB:LEMA_P001480.1"/>
<evidence type="ECO:0000256" key="5">
    <source>
        <dbReference type="ARBA" id="ARBA00023128"/>
    </source>
</evidence>
<dbReference type="PANTHER" id="PTHR36091:SF1">
    <property type="entry name" value="ALTERED INHERITANCE OF MITOCHONDRIA PROTEIN 9, MITOCHONDRIAL"/>
    <property type="match status" value="1"/>
</dbReference>
<protein>
    <recommendedName>
        <fullName evidence="3">Altered inheritance of mitochondria protein 9, mitochondrial</fullName>
    </recommendedName>
    <alternativeName>
        <fullName evidence="6">Found in mitochondrial proteome protein 29</fullName>
    </alternativeName>
</protein>
<evidence type="ECO:0000256" key="6">
    <source>
        <dbReference type="ARBA" id="ARBA00031849"/>
    </source>
</evidence>
<feature type="domain" description="Aminoglycoside phosphotransferase" evidence="7">
    <location>
        <begin position="142"/>
        <end position="359"/>
    </location>
</feature>
<comment type="similarity">
    <text evidence="2">Belongs to the AIM9 family.</text>
</comment>
<evidence type="ECO:0000256" key="4">
    <source>
        <dbReference type="ARBA" id="ARBA00022946"/>
    </source>
</evidence>